<accession>A0ABP6Q3Q0</accession>
<protein>
    <recommendedName>
        <fullName evidence="3">Sporulation and spore germination protein</fullName>
    </recommendedName>
</protein>
<evidence type="ECO:0008006" key="3">
    <source>
        <dbReference type="Google" id="ProtNLM"/>
    </source>
</evidence>
<dbReference type="EMBL" id="BAAAUV010000003">
    <property type="protein sequence ID" value="GAA3202340.1"/>
    <property type="molecule type" value="Genomic_DNA"/>
</dbReference>
<gene>
    <name evidence="1" type="ORF">GCM10010468_15950</name>
</gene>
<sequence length="150" mass="15485">MRRLAALGLLVALAGCGIRPTGVVDAGGPAAGIARGPRLFFFQDGRLVSQVRPTGRLGELSDSVIELLKGPPAGMTTELPGRLRFVSADDGDGAGVVVRFTGVSRLPEGALRQIACTVSDRFAATNSGNVPYGVIVVLGARRLPSLSCRS</sequence>
<dbReference type="PROSITE" id="PS51257">
    <property type="entry name" value="PROKAR_LIPOPROTEIN"/>
    <property type="match status" value="1"/>
</dbReference>
<name>A0ABP6Q3Q0_9ACTN</name>
<evidence type="ECO:0000313" key="1">
    <source>
        <dbReference type="EMBL" id="GAA3202340.1"/>
    </source>
</evidence>
<evidence type="ECO:0000313" key="2">
    <source>
        <dbReference type="Proteomes" id="UP001501237"/>
    </source>
</evidence>
<comment type="caution">
    <text evidence="1">The sequence shown here is derived from an EMBL/GenBank/DDBJ whole genome shotgun (WGS) entry which is preliminary data.</text>
</comment>
<dbReference type="RefSeq" id="WP_344824005.1">
    <property type="nucleotide sequence ID" value="NZ_BAAAUV010000003.1"/>
</dbReference>
<organism evidence="1 2">
    <name type="scientific">Actinocorallia longicatena</name>
    <dbReference type="NCBI Taxonomy" id="111803"/>
    <lineage>
        <taxon>Bacteria</taxon>
        <taxon>Bacillati</taxon>
        <taxon>Actinomycetota</taxon>
        <taxon>Actinomycetes</taxon>
        <taxon>Streptosporangiales</taxon>
        <taxon>Thermomonosporaceae</taxon>
        <taxon>Actinocorallia</taxon>
    </lineage>
</organism>
<proteinExistence type="predicted"/>
<reference evidence="2" key="1">
    <citation type="journal article" date="2019" name="Int. J. Syst. Evol. Microbiol.">
        <title>The Global Catalogue of Microorganisms (GCM) 10K type strain sequencing project: providing services to taxonomists for standard genome sequencing and annotation.</title>
        <authorList>
            <consortium name="The Broad Institute Genomics Platform"/>
            <consortium name="The Broad Institute Genome Sequencing Center for Infectious Disease"/>
            <person name="Wu L."/>
            <person name="Ma J."/>
        </authorList>
    </citation>
    <scope>NUCLEOTIDE SEQUENCE [LARGE SCALE GENOMIC DNA]</scope>
    <source>
        <strain evidence="2">JCM 9377</strain>
    </source>
</reference>
<dbReference type="Proteomes" id="UP001501237">
    <property type="component" value="Unassembled WGS sequence"/>
</dbReference>
<keyword evidence="2" id="KW-1185">Reference proteome</keyword>